<dbReference type="Proteomes" id="UP000007519">
    <property type="component" value="Chromosome"/>
</dbReference>
<organism evidence="1 2">
    <name type="scientific">Saprospira grandis (strain Lewin)</name>
    <dbReference type="NCBI Taxonomy" id="984262"/>
    <lineage>
        <taxon>Bacteria</taxon>
        <taxon>Pseudomonadati</taxon>
        <taxon>Bacteroidota</taxon>
        <taxon>Saprospiria</taxon>
        <taxon>Saprospirales</taxon>
        <taxon>Saprospiraceae</taxon>
        <taxon>Saprospira</taxon>
    </lineage>
</organism>
<dbReference type="HOGENOM" id="CLU_801399_0_0_10"/>
<protein>
    <submittedName>
        <fullName evidence="1">Uncharacterized protein</fullName>
    </submittedName>
</protein>
<keyword evidence="2" id="KW-1185">Reference proteome</keyword>
<reference evidence="1 2" key="1">
    <citation type="journal article" date="2012" name="Stand. Genomic Sci.">
        <title>Complete genome sequencing and analysis of Saprospira grandis str. Lewin, a predatory marine bacterium.</title>
        <authorList>
            <person name="Saw J.H."/>
            <person name="Yuryev A."/>
            <person name="Kanbe M."/>
            <person name="Hou S."/>
            <person name="Young A.G."/>
            <person name="Aizawa S."/>
            <person name="Alam M."/>
        </authorList>
    </citation>
    <scope>NUCLEOTIDE SEQUENCE [LARGE SCALE GENOMIC DNA]</scope>
    <source>
        <strain evidence="1 2">Lewin</strain>
    </source>
</reference>
<proteinExistence type="predicted"/>
<gene>
    <name evidence="1" type="ordered locus">SGRA_3947</name>
</gene>
<dbReference type="KEGG" id="sgn:SGRA_3947"/>
<dbReference type="STRING" id="984262.SGRA_3947"/>
<dbReference type="EMBL" id="CP002831">
    <property type="protein sequence ID" value="AFC26662.1"/>
    <property type="molecule type" value="Genomic_DNA"/>
</dbReference>
<evidence type="ECO:0000313" key="1">
    <source>
        <dbReference type="EMBL" id="AFC26662.1"/>
    </source>
</evidence>
<dbReference type="AlphaFoldDB" id="H6L771"/>
<sequence>MSCEQKAPEKKAIERKAIERKAPSLALVRDTTIYIGENKSWAGLHGAYRMRQSYAEGLGIRLSREKGVLLVNRKDTVERIYFPIVKRHYLDDYVWKEDNIYSLSRTRMFDGKNKGGSIMYFNKWDRQTESHQFKEIFRGNYIHTAYMIDLPSAGFAVVFNLNQKIIVLFLDADGKEQKRYESENIGIEGKSGLSILQLERMADGGIVLAVEVHSFYEQPTKIILKKLKDGELLWTKSFEGFTDRTCNYPSTQFYSTDSSFILLGKHYNALHLDTDGELIAEYAGKLEACRDCYFLKEEKKKIYLFCKEDEQAYLVEVNQLGGSRKWPVKGRFYNGFRLFENGKKGSWTLANRGDDSVRLIDYQWISGD</sequence>
<evidence type="ECO:0000313" key="2">
    <source>
        <dbReference type="Proteomes" id="UP000007519"/>
    </source>
</evidence>
<accession>H6L771</accession>
<name>H6L771_SAPGL</name>